<keyword evidence="1" id="KW-0547">Nucleotide-binding</keyword>
<evidence type="ECO:0000256" key="3">
    <source>
        <dbReference type="ARBA" id="ARBA00022840"/>
    </source>
</evidence>
<gene>
    <name evidence="5" type="ORF">SAMN06265376_105328</name>
</gene>
<evidence type="ECO:0000256" key="2">
    <source>
        <dbReference type="ARBA" id="ARBA00022801"/>
    </source>
</evidence>
<dbReference type="GO" id="GO:0016787">
    <property type="term" value="F:hydrolase activity"/>
    <property type="evidence" value="ECO:0007669"/>
    <property type="project" value="UniProtKB-KW"/>
</dbReference>
<evidence type="ECO:0000259" key="4">
    <source>
        <dbReference type="SMART" id="SM00797"/>
    </source>
</evidence>
<dbReference type="OrthoDB" id="9782422at2"/>
<dbReference type="EMBL" id="FZNY01000005">
    <property type="protein sequence ID" value="SNS02606.1"/>
    <property type="molecule type" value="Genomic_DNA"/>
</dbReference>
<dbReference type="Proteomes" id="UP000198379">
    <property type="component" value="Unassembled WGS sequence"/>
</dbReference>
<dbReference type="GO" id="GO:0005524">
    <property type="term" value="F:ATP binding"/>
    <property type="evidence" value="ECO:0007669"/>
    <property type="project" value="UniProtKB-KW"/>
</dbReference>
<accession>A0A239B3N8</accession>
<dbReference type="AlphaFoldDB" id="A0A239B3N8"/>
<protein>
    <submittedName>
        <fullName evidence="5">Biotin-dependent carboxylase uncharacterized domain-containing protein</fullName>
    </submittedName>
</protein>
<keyword evidence="2" id="KW-0378">Hydrolase</keyword>
<dbReference type="Gene3D" id="2.40.100.10">
    <property type="entry name" value="Cyclophilin-like"/>
    <property type="match status" value="1"/>
</dbReference>
<dbReference type="RefSeq" id="WP_089372571.1">
    <property type="nucleotide sequence ID" value="NZ_BMEP01000006.1"/>
</dbReference>
<dbReference type="InterPro" id="IPR003778">
    <property type="entry name" value="CT_A_B"/>
</dbReference>
<sequence>MKDSIQIERTGFYTTIQDQGRFGYAHLGIPESGVMDKKAMQLANTLVNNSLNEAVLEYTLVGPSIQFLCDRHFVITGGNTIATLDAKTIKNNTVYKGRKGQILELTKITEGCRGYFAIAGGMQSPSVLESKSMYVPITKSKTIQKGASIPVGISLYGAIKGARLKIEKETAIVSYLKEEDLITYKGPEYDLLDEKLRADISKKTFTISKLWNRMAIQLEDTIAHKIPSITTGPVIPGTVQLTPSGRMMILMQDCQTTGGYPRILQLSESAMNVLAQKKQDDTVSFLLTS</sequence>
<dbReference type="PANTHER" id="PTHR43309:SF5">
    <property type="entry name" value="5-OXOPROLINASE SUBUNIT C"/>
    <property type="match status" value="1"/>
</dbReference>
<keyword evidence="6" id="KW-1185">Reference proteome</keyword>
<dbReference type="Pfam" id="PF02626">
    <property type="entry name" value="CT_A_B"/>
    <property type="match status" value="1"/>
</dbReference>
<organism evidence="5 6">
    <name type="scientific">Dokdonia pacifica</name>
    <dbReference type="NCBI Taxonomy" id="1627892"/>
    <lineage>
        <taxon>Bacteria</taxon>
        <taxon>Pseudomonadati</taxon>
        <taxon>Bacteroidota</taxon>
        <taxon>Flavobacteriia</taxon>
        <taxon>Flavobacteriales</taxon>
        <taxon>Flavobacteriaceae</taxon>
        <taxon>Dokdonia</taxon>
    </lineage>
</organism>
<keyword evidence="3" id="KW-0067">ATP-binding</keyword>
<reference evidence="5 6" key="1">
    <citation type="submission" date="2017-06" db="EMBL/GenBank/DDBJ databases">
        <authorList>
            <person name="Kim H.J."/>
            <person name="Triplett B.A."/>
        </authorList>
    </citation>
    <scope>NUCLEOTIDE SEQUENCE [LARGE SCALE GENOMIC DNA]</scope>
    <source>
        <strain evidence="5 6">DSM 25597</strain>
    </source>
</reference>
<evidence type="ECO:0000256" key="1">
    <source>
        <dbReference type="ARBA" id="ARBA00022741"/>
    </source>
</evidence>
<dbReference type="InterPro" id="IPR029000">
    <property type="entry name" value="Cyclophilin-like_dom_sf"/>
</dbReference>
<name>A0A239B3N8_9FLAO</name>
<dbReference type="PANTHER" id="PTHR43309">
    <property type="entry name" value="5-OXOPROLINASE SUBUNIT C"/>
    <property type="match status" value="1"/>
</dbReference>
<dbReference type="SMART" id="SM00797">
    <property type="entry name" value="AHS2"/>
    <property type="match status" value="1"/>
</dbReference>
<proteinExistence type="predicted"/>
<feature type="domain" description="Carboxyltransferase" evidence="4">
    <location>
        <begin position="26"/>
        <end position="289"/>
    </location>
</feature>
<dbReference type="InterPro" id="IPR052708">
    <property type="entry name" value="PxpC"/>
</dbReference>
<evidence type="ECO:0000313" key="6">
    <source>
        <dbReference type="Proteomes" id="UP000198379"/>
    </source>
</evidence>
<evidence type="ECO:0000313" key="5">
    <source>
        <dbReference type="EMBL" id="SNS02606.1"/>
    </source>
</evidence>